<dbReference type="AlphaFoldDB" id="A0A316W2J6"/>
<name>A0A316W2J6_9BASI</name>
<protein>
    <submittedName>
        <fullName evidence="4">Alpha/beta-hydrolase</fullName>
    </submittedName>
</protein>
<dbReference type="PANTHER" id="PTHR22946:SF9">
    <property type="entry name" value="POLYKETIDE TRANSFERASE AF380"/>
    <property type="match status" value="1"/>
</dbReference>
<organism evidence="4 5">
    <name type="scientific">Ceraceosorus guamensis</name>
    <dbReference type="NCBI Taxonomy" id="1522189"/>
    <lineage>
        <taxon>Eukaryota</taxon>
        <taxon>Fungi</taxon>
        <taxon>Dikarya</taxon>
        <taxon>Basidiomycota</taxon>
        <taxon>Ustilaginomycotina</taxon>
        <taxon>Exobasidiomycetes</taxon>
        <taxon>Ceraceosorales</taxon>
        <taxon>Ceraceosoraceae</taxon>
        <taxon>Ceraceosorus</taxon>
    </lineage>
</organism>
<accession>A0A316W2J6</accession>
<dbReference type="InterPro" id="IPR000073">
    <property type="entry name" value="AB_hydrolase_1"/>
</dbReference>
<dbReference type="Gene3D" id="3.40.50.1820">
    <property type="entry name" value="alpha/beta hydrolase"/>
    <property type="match status" value="1"/>
</dbReference>
<keyword evidence="5" id="KW-1185">Reference proteome</keyword>
<dbReference type="OrthoDB" id="2498029at2759"/>
<evidence type="ECO:0000256" key="1">
    <source>
        <dbReference type="ARBA" id="ARBA00022801"/>
    </source>
</evidence>
<dbReference type="Pfam" id="PF12697">
    <property type="entry name" value="Abhydrolase_6"/>
    <property type="match status" value="1"/>
</dbReference>
<comment type="similarity">
    <text evidence="2">Belongs to the AB hydrolase superfamily. FUS2 hydrolase family.</text>
</comment>
<dbReference type="PANTHER" id="PTHR22946">
    <property type="entry name" value="DIENELACTONE HYDROLASE DOMAIN-CONTAINING PROTEIN-RELATED"/>
    <property type="match status" value="1"/>
</dbReference>
<sequence length="355" mass="38084">MTSTYRSPPLHDPLRYNIWIPASDGSRLAAWFCPAQVSGSLSGRKRPVVVCAGGLGVIKEMRLPAYISAFSSAAYHCVAFDYRCFGESTGRPRQLLDFESQQADWKSVIEWVVVNGQSEGARGGPEGSKDSVTVAPSALAGDSLPNLSDLIDPTQIALFGTSFGGGHVIKLSSQLPALGLPVKCSISQCPFTDGYASSKTVKSIYAKLYLGIWGATDKVSAVVRGKDAPPITIPLAAKDGQPALMNAPDVYANYISQLPASIKDNFVNAVSARTALSIPFLVPGSYAASVQIPILYAICGQDSVAPAQTTKKYAQKSARGEIAWFEEEGHFDLYQGQGLERATRRYVQFLQAHLK</sequence>
<dbReference type="Proteomes" id="UP000245783">
    <property type="component" value="Unassembled WGS sequence"/>
</dbReference>
<evidence type="ECO:0000313" key="5">
    <source>
        <dbReference type="Proteomes" id="UP000245783"/>
    </source>
</evidence>
<dbReference type="EMBL" id="KZ819386">
    <property type="protein sequence ID" value="PWN41905.1"/>
    <property type="molecule type" value="Genomic_DNA"/>
</dbReference>
<feature type="domain" description="AB hydrolase-1" evidence="3">
    <location>
        <begin position="63"/>
        <end position="334"/>
    </location>
</feature>
<dbReference type="GeneID" id="37038920"/>
<evidence type="ECO:0000256" key="2">
    <source>
        <dbReference type="ARBA" id="ARBA00038115"/>
    </source>
</evidence>
<dbReference type="GO" id="GO:0016788">
    <property type="term" value="F:hydrolase activity, acting on ester bonds"/>
    <property type="evidence" value="ECO:0007669"/>
    <property type="project" value="UniProtKB-ARBA"/>
</dbReference>
<dbReference type="InterPro" id="IPR029058">
    <property type="entry name" value="AB_hydrolase_fold"/>
</dbReference>
<evidence type="ECO:0000259" key="3">
    <source>
        <dbReference type="Pfam" id="PF12697"/>
    </source>
</evidence>
<reference evidence="4 5" key="1">
    <citation type="journal article" date="2018" name="Mol. Biol. Evol.">
        <title>Broad Genomic Sampling Reveals a Smut Pathogenic Ancestry of the Fungal Clade Ustilaginomycotina.</title>
        <authorList>
            <person name="Kijpornyongpan T."/>
            <person name="Mondo S.J."/>
            <person name="Barry K."/>
            <person name="Sandor L."/>
            <person name="Lee J."/>
            <person name="Lipzen A."/>
            <person name="Pangilinan J."/>
            <person name="LaButti K."/>
            <person name="Hainaut M."/>
            <person name="Henrissat B."/>
            <person name="Grigoriev I.V."/>
            <person name="Spatafora J.W."/>
            <person name="Aime M.C."/>
        </authorList>
    </citation>
    <scope>NUCLEOTIDE SEQUENCE [LARGE SCALE GENOMIC DNA]</scope>
    <source>
        <strain evidence="4 5">MCA 4658</strain>
    </source>
</reference>
<dbReference type="InterPro" id="IPR050261">
    <property type="entry name" value="FrsA_esterase"/>
</dbReference>
<evidence type="ECO:0000313" key="4">
    <source>
        <dbReference type="EMBL" id="PWN41905.1"/>
    </source>
</evidence>
<keyword evidence="1 4" id="KW-0378">Hydrolase</keyword>
<dbReference type="RefSeq" id="XP_025369065.1">
    <property type="nucleotide sequence ID" value="XM_025517050.1"/>
</dbReference>
<gene>
    <name evidence="4" type="ORF">IE81DRAFT_367107</name>
</gene>
<proteinExistence type="inferred from homology"/>
<dbReference type="InParanoid" id="A0A316W2J6"/>
<dbReference type="SUPFAM" id="SSF53474">
    <property type="entry name" value="alpha/beta-Hydrolases"/>
    <property type="match status" value="1"/>
</dbReference>
<dbReference type="STRING" id="1522189.A0A316W2J6"/>